<name>A0A078HHZ0_BRANA</name>
<sequence>MLKTQANDVVDTLENGSHVLEKEHGSDVAANTKSQFIRYQVIAQHVKR</sequence>
<keyword evidence="2" id="KW-1185">Reference proteome</keyword>
<evidence type="ECO:0000313" key="1">
    <source>
        <dbReference type="EMBL" id="CDY36398.1"/>
    </source>
</evidence>
<gene>
    <name evidence="1" type="primary">BnaC05g09990D</name>
    <name evidence="1" type="ORF">GSBRNA2T00062009001</name>
</gene>
<dbReference type="Gramene" id="CDY36398">
    <property type="protein sequence ID" value="CDY36398"/>
    <property type="gene ID" value="GSBRNA2T00062009001"/>
</dbReference>
<protein>
    <submittedName>
        <fullName evidence="1">BnaC05g09990D protein</fullName>
    </submittedName>
</protein>
<dbReference type="PaxDb" id="3708-A0A078HHZ0"/>
<accession>A0A078HHZ0</accession>
<dbReference type="Proteomes" id="UP000028999">
    <property type="component" value="Unassembled WGS sequence"/>
</dbReference>
<organism evidence="1 2">
    <name type="scientific">Brassica napus</name>
    <name type="common">Rape</name>
    <dbReference type="NCBI Taxonomy" id="3708"/>
    <lineage>
        <taxon>Eukaryota</taxon>
        <taxon>Viridiplantae</taxon>
        <taxon>Streptophyta</taxon>
        <taxon>Embryophyta</taxon>
        <taxon>Tracheophyta</taxon>
        <taxon>Spermatophyta</taxon>
        <taxon>Magnoliopsida</taxon>
        <taxon>eudicotyledons</taxon>
        <taxon>Gunneridae</taxon>
        <taxon>Pentapetalae</taxon>
        <taxon>rosids</taxon>
        <taxon>malvids</taxon>
        <taxon>Brassicales</taxon>
        <taxon>Brassicaceae</taxon>
        <taxon>Brassiceae</taxon>
        <taxon>Brassica</taxon>
    </lineage>
</organism>
<evidence type="ECO:0000313" key="2">
    <source>
        <dbReference type="Proteomes" id="UP000028999"/>
    </source>
</evidence>
<reference evidence="1 2" key="1">
    <citation type="journal article" date="2014" name="Science">
        <title>Plant genetics. Early allopolyploid evolution in the post-Neolithic Brassica napus oilseed genome.</title>
        <authorList>
            <person name="Chalhoub B."/>
            <person name="Denoeud F."/>
            <person name="Liu S."/>
            <person name="Parkin I.A."/>
            <person name="Tang H."/>
            <person name="Wang X."/>
            <person name="Chiquet J."/>
            <person name="Belcram H."/>
            <person name="Tong C."/>
            <person name="Samans B."/>
            <person name="Correa M."/>
            <person name="Da Silva C."/>
            <person name="Just J."/>
            <person name="Falentin C."/>
            <person name="Koh C.S."/>
            <person name="Le Clainche I."/>
            <person name="Bernard M."/>
            <person name="Bento P."/>
            <person name="Noel B."/>
            <person name="Labadie K."/>
            <person name="Alberti A."/>
            <person name="Charles M."/>
            <person name="Arnaud D."/>
            <person name="Guo H."/>
            <person name="Daviaud C."/>
            <person name="Alamery S."/>
            <person name="Jabbari K."/>
            <person name="Zhao M."/>
            <person name="Edger P.P."/>
            <person name="Chelaifa H."/>
            <person name="Tack D."/>
            <person name="Lassalle G."/>
            <person name="Mestiri I."/>
            <person name="Schnel N."/>
            <person name="Le Paslier M.C."/>
            <person name="Fan G."/>
            <person name="Renault V."/>
            <person name="Bayer P.E."/>
            <person name="Golicz A.A."/>
            <person name="Manoli S."/>
            <person name="Lee T.H."/>
            <person name="Thi V.H."/>
            <person name="Chalabi S."/>
            <person name="Hu Q."/>
            <person name="Fan C."/>
            <person name="Tollenaere R."/>
            <person name="Lu Y."/>
            <person name="Battail C."/>
            <person name="Shen J."/>
            <person name="Sidebottom C.H."/>
            <person name="Wang X."/>
            <person name="Canaguier A."/>
            <person name="Chauveau A."/>
            <person name="Berard A."/>
            <person name="Deniot G."/>
            <person name="Guan M."/>
            <person name="Liu Z."/>
            <person name="Sun F."/>
            <person name="Lim Y.P."/>
            <person name="Lyons E."/>
            <person name="Town C.D."/>
            <person name="Bancroft I."/>
            <person name="Wang X."/>
            <person name="Meng J."/>
            <person name="Ma J."/>
            <person name="Pires J.C."/>
            <person name="King G.J."/>
            <person name="Brunel D."/>
            <person name="Delourme R."/>
            <person name="Renard M."/>
            <person name="Aury J.M."/>
            <person name="Adams K.L."/>
            <person name="Batley J."/>
            <person name="Snowdon R.J."/>
            <person name="Tost J."/>
            <person name="Edwards D."/>
            <person name="Zhou Y."/>
            <person name="Hua W."/>
            <person name="Sharpe A.G."/>
            <person name="Paterson A.H."/>
            <person name="Guan C."/>
            <person name="Wincker P."/>
        </authorList>
    </citation>
    <scope>NUCLEOTIDE SEQUENCE [LARGE SCALE GENOMIC DNA]</scope>
    <source>
        <strain evidence="2">cv. Darmor-bzh</strain>
    </source>
</reference>
<dbReference type="AlphaFoldDB" id="A0A078HHZ0"/>
<dbReference type="EMBL" id="LK032375">
    <property type="protein sequence ID" value="CDY36398.1"/>
    <property type="molecule type" value="Genomic_DNA"/>
</dbReference>
<proteinExistence type="predicted"/>